<accession>A0A9P4ML83</accession>
<proteinExistence type="predicted"/>
<gene>
    <name evidence="3" type="ORF">GQ43DRAFT_444803</name>
</gene>
<evidence type="ECO:0000256" key="2">
    <source>
        <dbReference type="SAM" id="SignalP"/>
    </source>
</evidence>
<keyword evidence="2" id="KW-0732">Signal</keyword>
<comment type="caution">
    <text evidence="3">The sequence shown here is derived from an EMBL/GenBank/DDBJ whole genome shotgun (WGS) entry which is preliminary data.</text>
</comment>
<protein>
    <submittedName>
        <fullName evidence="3">Uncharacterized protein</fullName>
    </submittedName>
</protein>
<reference evidence="3" key="1">
    <citation type="journal article" date="2020" name="Stud. Mycol.">
        <title>101 Dothideomycetes genomes: a test case for predicting lifestyles and emergence of pathogens.</title>
        <authorList>
            <person name="Haridas S."/>
            <person name="Albert R."/>
            <person name="Binder M."/>
            <person name="Bloem J."/>
            <person name="Labutti K."/>
            <person name="Salamov A."/>
            <person name="Andreopoulos B."/>
            <person name="Baker S."/>
            <person name="Barry K."/>
            <person name="Bills G."/>
            <person name="Bluhm B."/>
            <person name="Cannon C."/>
            <person name="Castanera R."/>
            <person name="Culley D."/>
            <person name="Daum C."/>
            <person name="Ezra D."/>
            <person name="Gonzalez J."/>
            <person name="Henrissat B."/>
            <person name="Kuo A."/>
            <person name="Liang C."/>
            <person name="Lipzen A."/>
            <person name="Lutzoni F."/>
            <person name="Magnuson J."/>
            <person name="Mondo S."/>
            <person name="Nolan M."/>
            <person name="Ohm R."/>
            <person name="Pangilinan J."/>
            <person name="Park H.-J."/>
            <person name="Ramirez L."/>
            <person name="Alfaro M."/>
            <person name="Sun H."/>
            <person name="Tritt A."/>
            <person name="Yoshinaga Y."/>
            <person name="Zwiers L.-H."/>
            <person name="Turgeon B."/>
            <person name="Goodwin S."/>
            <person name="Spatafora J."/>
            <person name="Crous P."/>
            <person name="Grigoriev I."/>
        </authorList>
    </citation>
    <scope>NUCLEOTIDE SEQUENCE</scope>
    <source>
        <strain evidence="3">ATCC 74209</strain>
    </source>
</reference>
<dbReference type="AlphaFoldDB" id="A0A9P4ML83"/>
<evidence type="ECO:0000256" key="1">
    <source>
        <dbReference type="SAM" id="MobiDB-lite"/>
    </source>
</evidence>
<sequence>MKFILIVLAGAVAVSGAAIPHPEGIDISKNLAPVSEHDGAHITTKAMMLPPPPMGFFLRHGWCGAPFCYPPCGKHSQHGRGVDGEVEEDSDPQEEHIAKRHAITGD</sequence>
<organism evidence="3 4">
    <name type="scientific">Delitschia confertaspora ATCC 74209</name>
    <dbReference type="NCBI Taxonomy" id="1513339"/>
    <lineage>
        <taxon>Eukaryota</taxon>
        <taxon>Fungi</taxon>
        <taxon>Dikarya</taxon>
        <taxon>Ascomycota</taxon>
        <taxon>Pezizomycotina</taxon>
        <taxon>Dothideomycetes</taxon>
        <taxon>Pleosporomycetidae</taxon>
        <taxon>Pleosporales</taxon>
        <taxon>Delitschiaceae</taxon>
        <taxon>Delitschia</taxon>
    </lineage>
</organism>
<keyword evidence="4" id="KW-1185">Reference proteome</keyword>
<name>A0A9P4ML83_9PLEO</name>
<feature type="non-terminal residue" evidence="3">
    <location>
        <position position="106"/>
    </location>
</feature>
<feature type="region of interest" description="Disordered" evidence="1">
    <location>
        <begin position="75"/>
        <end position="106"/>
    </location>
</feature>
<dbReference type="EMBL" id="ML994322">
    <property type="protein sequence ID" value="KAF2196794.1"/>
    <property type="molecule type" value="Genomic_DNA"/>
</dbReference>
<feature type="chain" id="PRO_5040318458" evidence="2">
    <location>
        <begin position="17"/>
        <end position="106"/>
    </location>
</feature>
<dbReference type="Proteomes" id="UP000799536">
    <property type="component" value="Unassembled WGS sequence"/>
</dbReference>
<feature type="signal peptide" evidence="2">
    <location>
        <begin position="1"/>
        <end position="16"/>
    </location>
</feature>
<evidence type="ECO:0000313" key="4">
    <source>
        <dbReference type="Proteomes" id="UP000799536"/>
    </source>
</evidence>
<evidence type="ECO:0000313" key="3">
    <source>
        <dbReference type="EMBL" id="KAF2196794.1"/>
    </source>
</evidence>